<accession>A0A556SWP5</accession>
<dbReference type="Gene3D" id="1.20.1250.20">
    <property type="entry name" value="MFS general substrate transporter like domains"/>
    <property type="match status" value="2"/>
</dbReference>
<proteinExistence type="inferred from homology"/>
<feature type="transmembrane region" description="Helical" evidence="2">
    <location>
        <begin position="23"/>
        <end position="47"/>
    </location>
</feature>
<feature type="transmembrane region" description="Helical" evidence="2">
    <location>
        <begin position="374"/>
        <end position="398"/>
    </location>
</feature>
<dbReference type="AlphaFoldDB" id="A0A556SWP5"/>
<evidence type="ECO:0000313" key="3">
    <source>
        <dbReference type="EMBL" id="TSK05516.1"/>
    </source>
</evidence>
<dbReference type="GO" id="GO:0015293">
    <property type="term" value="F:symporter activity"/>
    <property type="evidence" value="ECO:0007669"/>
    <property type="project" value="InterPro"/>
</dbReference>
<keyword evidence="2" id="KW-0472">Membrane</keyword>
<evidence type="ECO:0000256" key="1">
    <source>
        <dbReference type="ARBA" id="ARBA00009617"/>
    </source>
</evidence>
<feature type="transmembrane region" description="Helical" evidence="2">
    <location>
        <begin position="53"/>
        <end position="80"/>
    </location>
</feature>
<feature type="transmembrane region" description="Helical" evidence="2">
    <location>
        <begin position="281"/>
        <end position="300"/>
    </location>
</feature>
<feature type="transmembrane region" description="Helical" evidence="2">
    <location>
        <begin position="92"/>
        <end position="112"/>
    </location>
</feature>
<feature type="transmembrane region" description="Helical" evidence="2">
    <location>
        <begin position="333"/>
        <end position="353"/>
    </location>
</feature>
<dbReference type="InterPro" id="IPR039672">
    <property type="entry name" value="MFS_2"/>
</dbReference>
<name>A0A556SWP5_9GAMM</name>
<dbReference type="RefSeq" id="WP_086351332.1">
    <property type="nucleotide sequence ID" value="NZ_CAMLRN010000001.1"/>
</dbReference>
<protein>
    <submittedName>
        <fullName evidence="3">MFS transporter</fullName>
    </submittedName>
</protein>
<feature type="transmembrane region" description="Helical" evidence="2">
    <location>
        <begin position="243"/>
        <end position="269"/>
    </location>
</feature>
<dbReference type="GO" id="GO:0008643">
    <property type="term" value="P:carbohydrate transport"/>
    <property type="evidence" value="ECO:0007669"/>
    <property type="project" value="InterPro"/>
</dbReference>
<dbReference type="PANTHER" id="PTHR11328">
    <property type="entry name" value="MAJOR FACILITATOR SUPERFAMILY DOMAIN-CONTAINING PROTEIN"/>
    <property type="match status" value="1"/>
</dbReference>
<keyword evidence="2" id="KW-0812">Transmembrane</keyword>
<comment type="similarity">
    <text evidence="1">Belongs to the sodium:galactoside symporter (TC 2.A.2) family.</text>
</comment>
<dbReference type="Proteomes" id="UP000319483">
    <property type="component" value="Unassembled WGS sequence"/>
</dbReference>
<feature type="transmembrane region" description="Helical" evidence="2">
    <location>
        <begin position="307"/>
        <end position="327"/>
    </location>
</feature>
<evidence type="ECO:0000256" key="2">
    <source>
        <dbReference type="SAM" id="Phobius"/>
    </source>
</evidence>
<organism evidence="3 4">
    <name type="scientific">Gilliamella apicola</name>
    <dbReference type="NCBI Taxonomy" id="1196095"/>
    <lineage>
        <taxon>Bacteria</taxon>
        <taxon>Pseudomonadati</taxon>
        <taxon>Pseudomonadota</taxon>
        <taxon>Gammaproteobacteria</taxon>
        <taxon>Orbales</taxon>
        <taxon>Orbaceae</taxon>
        <taxon>Gilliamella</taxon>
    </lineage>
</organism>
<keyword evidence="2" id="KW-1133">Transmembrane helix</keyword>
<dbReference type="PANTHER" id="PTHR11328:SF24">
    <property type="entry name" value="MAJOR FACILITATOR SUPERFAMILY (MFS) PROFILE DOMAIN-CONTAINING PROTEIN"/>
    <property type="match status" value="1"/>
</dbReference>
<comment type="caution">
    <text evidence="3">The sequence shown here is derived from an EMBL/GenBank/DDBJ whole genome shotgun (WGS) entry which is preliminary data.</text>
</comment>
<dbReference type="InterPro" id="IPR036259">
    <property type="entry name" value="MFS_trans_sf"/>
</dbReference>
<dbReference type="InterPro" id="IPR001927">
    <property type="entry name" value="Na/Gal_symport"/>
</dbReference>
<dbReference type="EMBL" id="VMHM01000002">
    <property type="protein sequence ID" value="TSK05516.1"/>
    <property type="molecule type" value="Genomic_DNA"/>
</dbReference>
<dbReference type="CDD" id="cd17332">
    <property type="entry name" value="MFS_MelB_like"/>
    <property type="match status" value="1"/>
</dbReference>
<reference evidence="3 4" key="1">
    <citation type="submission" date="2019-07" db="EMBL/GenBank/DDBJ databases">
        <title>Gilliamella genomes.</title>
        <authorList>
            <person name="Zheng H."/>
        </authorList>
    </citation>
    <scope>NUCLEOTIDE SEQUENCE [LARGE SCALE GENOMIC DNA]</scope>
    <source>
        <strain evidence="3 4">W8127</strain>
    </source>
</reference>
<evidence type="ECO:0000313" key="4">
    <source>
        <dbReference type="Proteomes" id="UP000319483"/>
    </source>
</evidence>
<gene>
    <name evidence="3" type="ORF">FPQ15_01575</name>
</gene>
<dbReference type="SUPFAM" id="SSF103473">
    <property type="entry name" value="MFS general substrate transporter"/>
    <property type="match status" value="1"/>
</dbReference>
<feature type="transmembrane region" description="Helical" evidence="2">
    <location>
        <begin position="118"/>
        <end position="135"/>
    </location>
</feature>
<dbReference type="GO" id="GO:0006814">
    <property type="term" value="P:sodium ion transport"/>
    <property type="evidence" value="ECO:0007669"/>
    <property type="project" value="InterPro"/>
</dbReference>
<feature type="transmembrane region" description="Helical" evidence="2">
    <location>
        <begin position="418"/>
        <end position="439"/>
    </location>
</feature>
<sequence length="463" mass="51139">MNTTVTDNNGQMPDHDISFKEKLAYGLGDFATGFSGVTVGTFALYYYTDIVGVSATLLGAVLLFSRVFDAVINVVMGYIVDRTKSKHGKARAWILWSTIPFGLSLIMVFSAPENWSEFALLIFAGITLNIHWIIYTSSNIPYGTLAALMTQNSYQRSRLNTYRMLCYFASMLIIPYITLPLVNFFGGGERGWQFTMIIYAAILIITFFYTFFNTKERIKPINQFNYNAPSIGVSLKTLLANKYWVTMFFTMLVSFSILGLINGVGVYYAKYLLADSQLIGLINMAFALPLVVVLMCSAYILKIMSRLTFIIVGMATIILGSTIMAVAPQDTNVAIIGTILRGAGFAPIMGNAYSMLANTIDYGEWKFGIRNDGLVYSGGSFSAILGSGIASGGIGWVLGMAGYIATDDVANQPESVLTTLQILFIYSPLILSAITIILLRFYTLEKIYPDIIKELAQRTHNVY</sequence>
<dbReference type="GO" id="GO:0005886">
    <property type="term" value="C:plasma membrane"/>
    <property type="evidence" value="ECO:0007669"/>
    <property type="project" value="TreeGrafter"/>
</dbReference>
<dbReference type="Pfam" id="PF13347">
    <property type="entry name" value="MFS_2"/>
    <property type="match status" value="1"/>
</dbReference>
<feature type="transmembrane region" description="Helical" evidence="2">
    <location>
        <begin position="192"/>
        <end position="212"/>
    </location>
</feature>
<dbReference type="NCBIfam" id="TIGR00792">
    <property type="entry name" value="gph"/>
    <property type="match status" value="1"/>
</dbReference>
<feature type="transmembrane region" description="Helical" evidence="2">
    <location>
        <begin position="165"/>
        <end position="186"/>
    </location>
</feature>